<gene>
    <name evidence="1" type="ORF">CEW83_19575</name>
    <name evidence="2" type="ORF">CEW87_11325</name>
</gene>
<sequence length="129" mass="13868">MNDLALVLYHKQSTSARLRFARFGDSIVAARLAAPAGDGVLPHPGTLTARATDRLGLPAGALQIDTEFEADILSPDGTLTVRLAHFTDIDPPFDAVASADGRFVSITEMRGIPDTERDVLRLVYEHVIG</sequence>
<reference evidence="2 3" key="1">
    <citation type="submission" date="2017-06" db="EMBL/GenBank/DDBJ databases">
        <title>Azoarcus sp. TSNA42 complete genome sequence.</title>
        <authorList>
            <person name="Woo J.-H."/>
            <person name="Kim H.-S."/>
        </authorList>
    </citation>
    <scope>NUCLEOTIDE SEQUENCE [LARGE SCALE GENOMIC DNA]</scope>
    <source>
        <strain evidence="2 3">TSNA42</strain>
    </source>
</reference>
<dbReference type="Proteomes" id="UP000244902">
    <property type="component" value="Chromosome"/>
</dbReference>
<accession>A0A2U8GTW5</accession>
<dbReference type="Proteomes" id="UP000244930">
    <property type="component" value="Chromosome"/>
</dbReference>
<evidence type="ECO:0000313" key="2">
    <source>
        <dbReference type="EMBL" id="AWI79906.1"/>
    </source>
</evidence>
<evidence type="ECO:0000313" key="4">
    <source>
        <dbReference type="Proteomes" id="UP000244930"/>
    </source>
</evidence>
<organism evidence="1 4">
    <name type="scientific">Parazoarcus communis</name>
    <dbReference type="NCBI Taxonomy" id="41977"/>
    <lineage>
        <taxon>Bacteria</taxon>
        <taxon>Pseudomonadati</taxon>
        <taxon>Pseudomonadota</taxon>
        <taxon>Betaproteobacteria</taxon>
        <taxon>Rhodocyclales</taxon>
        <taxon>Zoogloeaceae</taxon>
        <taxon>Parazoarcus</taxon>
    </lineage>
</organism>
<dbReference type="AlphaFoldDB" id="A0A2U8GTW5"/>
<evidence type="ECO:0000313" key="3">
    <source>
        <dbReference type="Proteomes" id="UP000244902"/>
    </source>
</evidence>
<reference evidence="1 4" key="2">
    <citation type="submission" date="2017-06" db="EMBL/GenBank/DDBJ databases">
        <title>Azoarcus.</title>
        <authorList>
            <person name="Woo J.-H."/>
            <person name="Kim H.-S."/>
        </authorList>
    </citation>
    <scope>NUCLEOTIDE SEQUENCE [LARGE SCALE GENOMIC DNA]</scope>
    <source>
        <strain evidence="1 4">TSPY31</strain>
    </source>
</reference>
<dbReference type="OrthoDB" id="6088517at2"/>
<evidence type="ECO:0000313" key="1">
    <source>
        <dbReference type="EMBL" id="AWI77157.1"/>
    </source>
</evidence>
<name>A0A2U8GTW5_9RHOO</name>
<proteinExistence type="predicted"/>
<dbReference type="RefSeq" id="WP_108950856.1">
    <property type="nucleotide sequence ID" value="NZ_CP022187.1"/>
</dbReference>
<keyword evidence="4" id="KW-1185">Reference proteome</keyword>
<protein>
    <submittedName>
        <fullName evidence="1">Uncharacterized protein</fullName>
    </submittedName>
</protein>
<dbReference type="EMBL" id="CP022187">
    <property type="protein sequence ID" value="AWI77157.1"/>
    <property type="molecule type" value="Genomic_DNA"/>
</dbReference>
<dbReference type="EMBL" id="CP022188">
    <property type="protein sequence ID" value="AWI79906.1"/>
    <property type="molecule type" value="Genomic_DNA"/>
</dbReference>
<dbReference type="KEGG" id="acom:CEW83_19575"/>